<proteinExistence type="predicted"/>
<reference evidence="2" key="2">
    <citation type="journal article" date="2015" name="Data Brief">
        <title>Shoot transcriptome of the giant reed, Arundo donax.</title>
        <authorList>
            <person name="Barrero R.A."/>
            <person name="Guerrero F.D."/>
            <person name="Moolhuijzen P."/>
            <person name="Goolsby J.A."/>
            <person name="Tidwell J."/>
            <person name="Bellgard S.E."/>
            <person name="Bellgard M.I."/>
        </authorList>
    </citation>
    <scope>NUCLEOTIDE SEQUENCE</scope>
    <source>
        <tissue evidence="2">Shoot tissue taken approximately 20 cm above the soil surface</tissue>
    </source>
</reference>
<sequence>MDQKRLKFSQNTADQEENHQKRKGSN</sequence>
<evidence type="ECO:0000256" key="1">
    <source>
        <dbReference type="SAM" id="MobiDB-lite"/>
    </source>
</evidence>
<protein>
    <submittedName>
        <fullName evidence="2">Uncharacterized protein</fullName>
    </submittedName>
</protein>
<feature type="region of interest" description="Disordered" evidence="1">
    <location>
        <begin position="1"/>
        <end position="26"/>
    </location>
</feature>
<reference evidence="2" key="1">
    <citation type="submission" date="2014-09" db="EMBL/GenBank/DDBJ databases">
        <authorList>
            <person name="Magalhaes I.L.F."/>
            <person name="Oliveira U."/>
            <person name="Santos F.R."/>
            <person name="Vidigal T.H.D.A."/>
            <person name="Brescovit A.D."/>
            <person name="Santos A.J."/>
        </authorList>
    </citation>
    <scope>NUCLEOTIDE SEQUENCE</scope>
    <source>
        <tissue evidence="2">Shoot tissue taken approximately 20 cm above the soil surface</tissue>
    </source>
</reference>
<organism evidence="2">
    <name type="scientific">Arundo donax</name>
    <name type="common">Giant reed</name>
    <name type="synonym">Donax arundinaceus</name>
    <dbReference type="NCBI Taxonomy" id="35708"/>
    <lineage>
        <taxon>Eukaryota</taxon>
        <taxon>Viridiplantae</taxon>
        <taxon>Streptophyta</taxon>
        <taxon>Embryophyta</taxon>
        <taxon>Tracheophyta</taxon>
        <taxon>Spermatophyta</taxon>
        <taxon>Magnoliopsida</taxon>
        <taxon>Liliopsida</taxon>
        <taxon>Poales</taxon>
        <taxon>Poaceae</taxon>
        <taxon>PACMAD clade</taxon>
        <taxon>Arundinoideae</taxon>
        <taxon>Arundineae</taxon>
        <taxon>Arundo</taxon>
    </lineage>
</organism>
<name>A0A0A8YYF4_ARUDO</name>
<dbReference type="AlphaFoldDB" id="A0A0A8YYF4"/>
<evidence type="ECO:0000313" key="2">
    <source>
        <dbReference type="EMBL" id="JAD32174.1"/>
    </source>
</evidence>
<accession>A0A0A8YYF4</accession>
<dbReference type="EMBL" id="GBRH01265721">
    <property type="protein sequence ID" value="JAD32174.1"/>
    <property type="molecule type" value="Transcribed_RNA"/>
</dbReference>